<feature type="region of interest" description="Disordered" evidence="1">
    <location>
        <begin position="289"/>
        <end position="324"/>
    </location>
</feature>
<sequence length="351" mass="38029">MSKRTTFTTISVLPPGITREVVIDFLHNHEEMIDLNPLVKERHRINPPPHATPDEFHCVWYSLTDKISYLPGGLANGDVTYTCAFHDLPNGIQTHCYAPAGLNIRGKWTLNGSLPGEPIEPVEIGIGAPLTGLYIREDVDMRCNVIMASFVKKTLKKSHAALVERLKAKAQMATASNSSSRLSGPPSSSSNSTHSGNTTLQSRQSQHPGGSPPGPVGNFYRQQVHRPQSQSQKLPEESPYGSPPLARNPPPPFADPQADTSNPTLYPDPLRLLRQDSVTSVYPDANGPATWQTLKSGPSVKYREGDPNYPQMNPYTPDGEAHRLGTAAPAPALVPAPMGGTLNGPFLAELE</sequence>
<evidence type="ECO:0000256" key="1">
    <source>
        <dbReference type="SAM" id="MobiDB-lite"/>
    </source>
</evidence>
<name>A0AAJ0C318_9PEZI</name>
<feature type="region of interest" description="Disordered" evidence="1">
    <location>
        <begin position="332"/>
        <end position="351"/>
    </location>
</feature>
<reference evidence="3" key="1">
    <citation type="submission" date="2023-06" db="EMBL/GenBank/DDBJ databases">
        <title>Genome-scale phylogeny and comparative genomics of the fungal order Sordariales.</title>
        <authorList>
            <consortium name="Lawrence Berkeley National Laboratory"/>
            <person name="Hensen N."/>
            <person name="Bonometti L."/>
            <person name="Westerberg I."/>
            <person name="Brannstrom I.O."/>
            <person name="Guillou S."/>
            <person name="Cros-Aarteil S."/>
            <person name="Calhoun S."/>
            <person name="Haridas S."/>
            <person name="Kuo A."/>
            <person name="Mondo S."/>
            <person name="Pangilinan J."/>
            <person name="Riley R."/>
            <person name="Labutti K."/>
            <person name="Andreopoulos B."/>
            <person name="Lipzen A."/>
            <person name="Chen C."/>
            <person name="Yanf M."/>
            <person name="Daum C."/>
            <person name="Ng V."/>
            <person name="Clum A."/>
            <person name="Steindorff A."/>
            <person name="Ohm R."/>
            <person name="Martin F."/>
            <person name="Silar P."/>
            <person name="Natvig D."/>
            <person name="Lalanne C."/>
            <person name="Gautier V."/>
            <person name="Ament-Velasquez S.L."/>
            <person name="Kruys A."/>
            <person name="Hutchinson M.I."/>
            <person name="Powell A.J."/>
            <person name="Barry K."/>
            <person name="Miller A.N."/>
            <person name="Grigoriev I.V."/>
            <person name="Debuchy R."/>
            <person name="Gladieux P."/>
            <person name="Thoren M.H."/>
            <person name="Johannesson H."/>
        </authorList>
    </citation>
    <scope>NUCLEOTIDE SEQUENCE</scope>
    <source>
        <strain evidence="3">8032-3</strain>
    </source>
</reference>
<evidence type="ECO:0000313" key="4">
    <source>
        <dbReference type="Proteomes" id="UP001244011"/>
    </source>
</evidence>
<dbReference type="InterPro" id="IPR055481">
    <property type="entry name" value="DUF7053"/>
</dbReference>
<feature type="region of interest" description="Disordered" evidence="1">
    <location>
        <begin position="172"/>
        <end position="267"/>
    </location>
</feature>
<dbReference type="RefSeq" id="XP_060282914.1">
    <property type="nucleotide sequence ID" value="XM_060424639.1"/>
</dbReference>
<dbReference type="Pfam" id="PF23155">
    <property type="entry name" value="DUF7053"/>
    <property type="match status" value="1"/>
</dbReference>
<dbReference type="PANTHER" id="PTHR38117:SF2">
    <property type="entry name" value="NACHT AND WD40 DOMAIN PROTEIN"/>
    <property type="match status" value="1"/>
</dbReference>
<organism evidence="3 4">
    <name type="scientific">Phialemonium atrogriseum</name>
    <dbReference type="NCBI Taxonomy" id="1093897"/>
    <lineage>
        <taxon>Eukaryota</taxon>
        <taxon>Fungi</taxon>
        <taxon>Dikarya</taxon>
        <taxon>Ascomycota</taxon>
        <taxon>Pezizomycotina</taxon>
        <taxon>Sordariomycetes</taxon>
        <taxon>Sordariomycetidae</taxon>
        <taxon>Cephalothecales</taxon>
        <taxon>Cephalothecaceae</taxon>
        <taxon>Phialemonium</taxon>
    </lineage>
</organism>
<dbReference type="AlphaFoldDB" id="A0AAJ0C318"/>
<dbReference type="Proteomes" id="UP001244011">
    <property type="component" value="Unassembled WGS sequence"/>
</dbReference>
<keyword evidence="4" id="KW-1185">Reference proteome</keyword>
<feature type="domain" description="DUF7053" evidence="2">
    <location>
        <begin position="2"/>
        <end position="171"/>
    </location>
</feature>
<dbReference type="EMBL" id="MU839010">
    <property type="protein sequence ID" value="KAK1766701.1"/>
    <property type="molecule type" value="Genomic_DNA"/>
</dbReference>
<evidence type="ECO:0000259" key="2">
    <source>
        <dbReference type="Pfam" id="PF23155"/>
    </source>
</evidence>
<accession>A0AAJ0C318</accession>
<dbReference type="PANTHER" id="PTHR38117">
    <property type="entry name" value="NACHT AND WD40 DOMAIN PROTEIN"/>
    <property type="match status" value="1"/>
</dbReference>
<feature type="compositionally biased region" description="Low complexity" evidence="1">
    <location>
        <begin position="176"/>
        <end position="200"/>
    </location>
</feature>
<evidence type="ECO:0000313" key="3">
    <source>
        <dbReference type="EMBL" id="KAK1766701.1"/>
    </source>
</evidence>
<comment type="caution">
    <text evidence="3">The sequence shown here is derived from an EMBL/GenBank/DDBJ whole genome shotgun (WGS) entry which is preliminary data.</text>
</comment>
<dbReference type="GeneID" id="85307826"/>
<proteinExistence type="predicted"/>
<gene>
    <name evidence="3" type="ORF">QBC33DRAFT_452190</name>
</gene>
<protein>
    <recommendedName>
        <fullName evidence="2">DUF7053 domain-containing protein</fullName>
    </recommendedName>
</protein>